<sequence>MHLIMAPIEMIAWFDSGITEMWSKWSGFSEYQTKNLPGTRWKFTSAKVKLMSS</sequence>
<reference evidence="1 2" key="1">
    <citation type="submission" date="2011-11" db="EMBL/GenBank/DDBJ databases">
        <title>The Noncontiguous Finished genome of Desulfosporosinus youngiae DSM 17734.</title>
        <authorList>
            <consortium name="US DOE Joint Genome Institute (JGI-PGF)"/>
            <person name="Lucas S."/>
            <person name="Han J."/>
            <person name="Lapidus A."/>
            <person name="Cheng J.-F."/>
            <person name="Goodwin L."/>
            <person name="Pitluck S."/>
            <person name="Peters L."/>
            <person name="Ovchinnikova G."/>
            <person name="Lu M."/>
            <person name="Land M.L."/>
            <person name="Hauser L."/>
            <person name="Pester M."/>
            <person name="Spring S."/>
            <person name="Ollivier B."/>
            <person name="Rattei T."/>
            <person name="Klenk H.-P."/>
            <person name="Wagner M."/>
            <person name="Loy A."/>
            <person name="Woyke T.J."/>
        </authorList>
    </citation>
    <scope>NUCLEOTIDE SEQUENCE [LARGE SCALE GENOMIC DNA]</scope>
    <source>
        <strain evidence="1 2">DSM 17734</strain>
    </source>
</reference>
<name>H5Y527_9FIRM</name>
<protein>
    <submittedName>
        <fullName evidence="1">Uncharacterized protein</fullName>
    </submittedName>
</protein>
<dbReference type="Proteomes" id="UP000005104">
    <property type="component" value="Chromosome"/>
</dbReference>
<evidence type="ECO:0000313" key="1">
    <source>
        <dbReference type="EMBL" id="EHQ90131.1"/>
    </source>
</evidence>
<dbReference type="AlphaFoldDB" id="H5Y527"/>
<keyword evidence="2" id="KW-1185">Reference proteome</keyword>
<dbReference type="RefSeq" id="WP_007784383.1">
    <property type="nucleotide sequence ID" value="NZ_CM001441.1"/>
</dbReference>
<accession>H5Y527</accession>
<organism evidence="1 2">
    <name type="scientific">Desulfosporosinus youngiae DSM 17734</name>
    <dbReference type="NCBI Taxonomy" id="768710"/>
    <lineage>
        <taxon>Bacteria</taxon>
        <taxon>Bacillati</taxon>
        <taxon>Bacillota</taxon>
        <taxon>Clostridia</taxon>
        <taxon>Eubacteriales</taxon>
        <taxon>Desulfitobacteriaceae</taxon>
        <taxon>Desulfosporosinus</taxon>
    </lineage>
</organism>
<evidence type="ECO:0000313" key="2">
    <source>
        <dbReference type="Proteomes" id="UP000005104"/>
    </source>
</evidence>
<dbReference type="EMBL" id="CM001441">
    <property type="protein sequence ID" value="EHQ90131.1"/>
    <property type="molecule type" value="Genomic_DNA"/>
</dbReference>
<proteinExistence type="predicted"/>
<gene>
    <name evidence="1" type="ORF">DesyoDRAFT_3094</name>
</gene>
<dbReference type="HOGENOM" id="CLU_3060955_0_0_9"/>